<evidence type="ECO:0000313" key="10">
    <source>
        <dbReference type="Proteomes" id="UP000887560"/>
    </source>
</evidence>
<sequence length="484" mass="54808">MTGGKRGSDVKVNIPSTSGYFAPKNNVKFAKTFFRPKGFWSSTLRVRIPITEGKLPLSSLTRAYPGALGLMYEHVKGEKTSLRVVGNEFLPPGDGWGERSYEVVLDVNTSAPRMDVNTSAARMESNTSWDYRNITFMNNNNNNNNNSSSGTSGVRITRRSARNWITLVSKEASTPKSSKKEVAGIASKYLTGVEDEAVVKKLSAKREKEAHERALAFIQNQLLITRRDNWLYEPEEKMSSKCFVTVGSTQFEKLIFTILNEDFLQNFLKIGIGKLIIQNGNGKIPECLNCFKKEGEEIWEGKINGIEIELFRYKDSIRSEMEDANLIIGHAGAGTCLEVLELEKPFIAIINNNLMNNHQLELAKQLEKDGYLICTIPENLEKILFFEENNLFELNKFPKFDKNIFLLFIDANDPDTVEPLHVIFEESLKLAENGGNNIHWFRTNPSLKLPELIGGIPRSNNLSMIHLHYGRYLINKVKSAEKWI</sequence>
<dbReference type="PANTHER" id="PTHR12867">
    <property type="entry name" value="GLYCOSYL TRANSFERASE-RELATED"/>
    <property type="match status" value="1"/>
</dbReference>
<evidence type="ECO:0000259" key="8">
    <source>
        <dbReference type="Pfam" id="PF04101"/>
    </source>
</evidence>
<keyword evidence="5" id="KW-0328">Glycosyltransferase</keyword>
<protein>
    <recommendedName>
        <fullName evidence="4">UDP-N-acetylglucosamine transferase subunit ALG13</fullName>
        <ecNumber evidence="3">2.4.1.141</ecNumber>
    </recommendedName>
</protein>
<dbReference type="WBParaSite" id="scf7180000419836.g4392">
    <property type="protein sequence ID" value="scf7180000419836.g4392"/>
    <property type="gene ID" value="scf7180000419836.g4392"/>
</dbReference>
<dbReference type="Pfam" id="PF18694">
    <property type="entry name" value="TDP-43_N"/>
    <property type="match status" value="1"/>
</dbReference>
<dbReference type="AlphaFoldDB" id="A0A915NLF5"/>
<dbReference type="InterPro" id="IPR041105">
    <property type="entry name" value="TDP-43_N"/>
</dbReference>
<dbReference type="Proteomes" id="UP000887560">
    <property type="component" value="Unplaced"/>
</dbReference>
<accession>A0A915NLF5</accession>
<keyword evidence="10" id="KW-1185">Reference proteome</keyword>
<reference evidence="11" key="1">
    <citation type="submission" date="2022-11" db="UniProtKB">
        <authorList>
            <consortium name="WormBaseParasite"/>
        </authorList>
    </citation>
    <scope>IDENTIFICATION</scope>
</reference>
<dbReference type="GO" id="GO:0004577">
    <property type="term" value="F:N-acetylglucosaminyldiphosphodolichol N-acetylglucosaminyltransferase activity"/>
    <property type="evidence" value="ECO:0007669"/>
    <property type="project" value="UniProtKB-EC"/>
</dbReference>
<evidence type="ECO:0000256" key="7">
    <source>
        <dbReference type="ARBA" id="ARBA00022824"/>
    </source>
</evidence>
<feature type="domain" description="TAR DNA-binding protein 43 N-terminal" evidence="9">
    <location>
        <begin position="47"/>
        <end position="105"/>
    </location>
</feature>
<name>A0A915NLF5_9BILA</name>
<dbReference type="GO" id="GO:0006488">
    <property type="term" value="P:dolichol-linked oligosaccharide biosynthetic process"/>
    <property type="evidence" value="ECO:0007669"/>
    <property type="project" value="InterPro"/>
</dbReference>
<dbReference type="PANTHER" id="PTHR12867:SF6">
    <property type="entry name" value="N-ACETYLGLUCOSAMINYLDIPHOSPHODOLICHOL N-ACETYLGLUCOSAMINYLTRANSFERASE"/>
    <property type="match status" value="1"/>
</dbReference>
<organism evidence="10 11">
    <name type="scientific">Meloidogyne floridensis</name>
    <dbReference type="NCBI Taxonomy" id="298350"/>
    <lineage>
        <taxon>Eukaryota</taxon>
        <taxon>Metazoa</taxon>
        <taxon>Ecdysozoa</taxon>
        <taxon>Nematoda</taxon>
        <taxon>Chromadorea</taxon>
        <taxon>Rhabditida</taxon>
        <taxon>Tylenchina</taxon>
        <taxon>Tylenchomorpha</taxon>
        <taxon>Tylenchoidea</taxon>
        <taxon>Meloidogynidae</taxon>
        <taxon>Meloidogyninae</taxon>
        <taxon>Meloidogyne</taxon>
    </lineage>
</organism>
<keyword evidence="7" id="KW-0256">Endoplasmic reticulum</keyword>
<keyword evidence="6" id="KW-0808">Transferase</keyword>
<evidence type="ECO:0000256" key="2">
    <source>
        <dbReference type="ARBA" id="ARBA00006962"/>
    </source>
</evidence>
<evidence type="ECO:0000256" key="5">
    <source>
        <dbReference type="ARBA" id="ARBA00022676"/>
    </source>
</evidence>
<dbReference type="InterPro" id="IPR039042">
    <property type="entry name" value="Alg13-like"/>
</dbReference>
<comment type="similarity">
    <text evidence="2">Belongs to the glycosyltransferase 28 family.</text>
</comment>
<dbReference type="InterPro" id="IPR007235">
    <property type="entry name" value="Glyco_trans_28_C"/>
</dbReference>
<evidence type="ECO:0000256" key="3">
    <source>
        <dbReference type="ARBA" id="ARBA00012614"/>
    </source>
</evidence>
<evidence type="ECO:0000256" key="1">
    <source>
        <dbReference type="ARBA" id="ARBA00004240"/>
    </source>
</evidence>
<dbReference type="GO" id="GO:0005783">
    <property type="term" value="C:endoplasmic reticulum"/>
    <property type="evidence" value="ECO:0007669"/>
    <property type="project" value="UniProtKB-SubCell"/>
</dbReference>
<evidence type="ECO:0000313" key="11">
    <source>
        <dbReference type="WBParaSite" id="scf7180000419836.g4392"/>
    </source>
</evidence>
<evidence type="ECO:0000259" key="9">
    <source>
        <dbReference type="Pfam" id="PF18694"/>
    </source>
</evidence>
<feature type="domain" description="Glycosyl transferase family 28 C-terminal" evidence="8">
    <location>
        <begin position="242"/>
        <end position="382"/>
    </location>
</feature>
<dbReference type="EC" id="2.4.1.141" evidence="3"/>
<dbReference type="Gene3D" id="3.40.50.2000">
    <property type="entry name" value="Glycogen Phosphorylase B"/>
    <property type="match status" value="1"/>
</dbReference>
<evidence type="ECO:0000256" key="4">
    <source>
        <dbReference type="ARBA" id="ARBA00017468"/>
    </source>
</evidence>
<evidence type="ECO:0000256" key="6">
    <source>
        <dbReference type="ARBA" id="ARBA00022679"/>
    </source>
</evidence>
<dbReference type="Pfam" id="PF04101">
    <property type="entry name" value="Glyco_tran_28_C"/>
    <property type="match status" value="1"/>
</dbReference>
<dbReference type="SUPFAM" id="SSF53756">
    <property type="entry name" value="UDP-Glycosyltransferase/glycogen phosphorylase"/>
    <property type="match status" value="1"/>
</dbReference>
<proteinExistence type="inferred from homology"/>
<comment type="subcellular location">
    <subcellularLocation>
        <location evidence="1">Endoplasmic reticulum</location>
    </subcellularLocation>
</comment>